<organism evidence="2 3">
    <name type="scientific">Chitinophaga pinensis (strain ATCC 43595 / DSM 2588 / LMG 13176 / NBRC 15968 / NCIMB 11800 / UQM 2034)</name>
    <dbReference type="NCBI Taxonomy" id="485918"/>
    <lineage>
        <taxon>Bacteria</taxon>
        <taxon>Pseudomonadati</taxon>
        <taxon>Bacteroidota</taxon>
        <taxon>Chitinophagia</taxon>
        <taxon>Chitinophagales</taxon>
        <taxon>Chitinophagaceae</taxon>
        <taxon>Chitinophaga</taxon>
    </lineage>
</organism>
<dbReference type="CDD" id="cd11743">
    <property type="entry name" value="Cthe_2751_like"/>
    <property type="match status" value="1"/>
</dbReference>
<feature type="domain" description="DUF5071" evidence="1">
    <location>
        <begin position="8"/>
        <end position="124"/>
    </location>
</feature>
<evidence type="ECO:0000313" key="3">
    <source>
        <dbReference type="Proteomes" id="UP000002215"/>
    </source>
</evidence>
<dbReference type="InterPro" id="IPR038692">
    <property type="entry name" value="Cthe_2751_sf"/>
</dbReference>
<proteinExistence type="predicted"/>
<dbReference type="OrthoDB" id="1846249at2"/>
<reference evidence="2 3" key="2">
    <citation type="journal article" date="2010" name="Stand. Genomic Sci.">
        <title>Complete genome sequence of Chitinophaga pinensis type strain (UQM 2034).</title>
        <authorList>
            <person name="Glavina Del Rio T."/>
            <person name="Abt B."/>
            <person name="Spring S."/>
            <person name="Lapidus A."/>
            <person name="Nolan M."/>
            <person name="Tice H."/>
            <person name="Copeland A."/>
            <person name="Cheng J.F."/>
            <person name="Chen F."/>
            <person name="Bruce D."/>
            <person name="Goodwin L."/>
            <person name="Pitluck S."/>
            <person name="Ivanova N."/>
            <person name="Mavromatis K."/>
            <person name="Mikhailova N."/>
            <person name="Pati A."/>
            <person name="Chen A."/>
            <person name="Palaniappan K."/>
            <person name="Land M."/>
            <person name="Hauser L."/>
            <person name="Chang Y.J."/>
            <person name="Jeffries C.D."/>
            <person name="Chain P."/>
            <person name="Saunders E."/>
            <person name="Detter J.C."/>
            <person name="Brettin T."/>
            <person name="Rohde M."/>
            <person name="Goker M."/>
            <person name="Bristow J."/>
            <person name="Eisen J.A."/>
            <person name="Markowitz V."/>
            <person name="Hugenholtz P."/>
            <person name="Kyrpides N.C."/>
            <person name="Klenk H.P."/>
            <person name="Lucas S."/>
        </authorList>
    </citation>
    <scope>NUCLEOTIDE SEQUENCE [LARGE SCALE GENOMIC DNA]</scope>
    <source>
        <strain evidence="3">ATCC 43595 / DSM 2588 / LMG 13176 / NBRC 15968 / NCIMB 11800 / UQM 2034</strain>
    </source>
</reference>
<sequence>MGNSKPYIPKTKFDDKAVALLRTMTPAQIREDVPALLTWLQDLNWPIASDVSDYLIPYVNDIKNEILDVFRTYDETWKRNVLCLLGDVPHQLDEMLLLSLKRMASAPTPGEKEEEIDLLAIDILLRQAELRQQD</sequence>
<dbReference type="InterPro" id="IPR031837">
    <property type="entry name" value="DUF5071"/>
</dbReference>
<dbReference type="AlphaFoldDB" id="A0A979G863"/>
<evidence type="ECO:0000259" key="1">
    <source>
        <dbReference type="Pfam" id="PF16804"/>
    </source>
</evidence>
<protein>
    <recommendedName>
        <fullName evidence="1">DUF5071 domain-containing protein</fullName>
    </recommendedName>
</protein>
<evidence type="ECO:0000313" key="2">
    <source>
        <dbReference type="EMBL" id="ACU62423.1"/>
    </source>
</evidence>
<dbReference type="RefSeq" id="WP_012792591.1">
    <property type="nucleotide sequence ID" value="NC_013132.1"/>
</dbReference>
<name>A0A979G863_CHIPD</name>
<dbReference type="EMBL" id="CP001699">
    <property type="protein sequence ID" value="ACU62423.1"/>
    <property type="molecule type" value="Genomic_DNA"/>
</dbReference>
<reference evidence="3" key="1">
    <citation type="submission" date="2009-08" db="EMBL/GenBank/DDBJ databases">
        <title>The complete genome of Chitinophaga pinensis DSM 2588.</title>
        <authorList>
            <consortium name="US DOE Joint Genome Institute (JGI-PGF)"/>
            <person name="Lucas S."/>
            <person name="Copeland A."/>
            <person name="Lapidus A."/>
            <person name="Glavina del Rio T."/>
            <person name="Dalin E."/>
            <person name="Tice H."/>
            <person name="Bruce D."/>
            <person name="Goodwin L."/>
            <person name="Pitluck S."/>
            <person name="Kyrpides N."/>
            <person name="Mavromatis K."/>
            <person name="Ivanova N."/>
            <person name="Mikhailova N."/>
            <person name="Sims D."/>
            <person name="Meinche L."/>
            <person name="Brettin T."/>
            <person name="Detter J.C."/>
            <person name="Han C."/>
            <person name="Larimer F."/>
            <person name="Land M."/>
            <person name="Hauser L."/>
            <person name="Markowitz V."/>
            <person name="Cheng J.-F."/>
            <person name="Hugenholtz P."/>
            <person name="Woyke T."/>
            <person name="Wu D."/>
            <person name="Spring S."/>
            <person name="Klenk H.-P."/>
            <person name="Eisen J.A."/>
        </authorList>
    </citation>
    <scope>NUCLEOTIDE SEQUENCE [LARGE SCALE GENOMIC DNA]</scope>
    <source>
        <strain evidence="3">ATCC 43595 / DSM 2588 / LMG 13176 / NBRC 15968 / NCIMB 11800 / UQM 2034</strain>
    </source>
</reference>
<dbReference type="KEGG" id="cpi:Cpin_4990"/>
<dbReference type="Pfam" id="PF16804">
    <property type="entry name" value="DUF5071"/>
    <property type="match status" value="1"/>
</dbReference>
<dbReference type="Proteomes" id="UP000002215">
    <property type="component" value="Chromosome"/>
</dbReference>
<accession>A0A979G863</accession>
<dbReference type="Gene3D" id="1.25.40.750">
    <property type="entry name" value="Domain of unknown function DUF5071"/>
    <property type="match status" value="1"/>
</dbReference>
<gene>
    <name evidence="2" type="ordered locus">Cpin_4990</name>
</gene>